<proteinExistence type="predicted"/>
<evidence type="ECO:0000259" key="2">
    <source>
        <dbReference type="Pfam" id="PF24494"/>
    </source>
</evidence>
<evidence type="ECO:0000256" key="1">
    <source>
        <dbReference type="SAM" id="MobiDB-lite"/>
    </source>
</evidence>
<name>A0A437A7U5_ARTFL</name>
<dbReference type="PANTHER" id="PTHR40781">
    <property type="match status" value="1"/>
</dbReference>
<feature type="domain" description="DUF7587" evidence="2">
    <location>
        <begin position="36"/>
        <end position="185"/>
    </location>
</feature>
<gene>
    <name evidence="3" type="ORF">DFL_001511</name>
</gene>
<accession>A0A437A7U5</accession>
<dbReference type="Pfam" id="PF24494">
    <property type="entry name" value="DUF7587"/>
    <property type="match status" value="1"/>
</dbReference>
<feature type="region of interest" description="Disordered" evidence="1">
    <location>
        <begin position="194"/>
        <end position="218"/>
    </location>
</feature>
<sequence length="328" mass="37540">MTRHFENAATGSYGHASSSGSRSNVLPDFRLRVRDLPQYLYRVHSSYESITEYTSSEGFISPSNREINLRGPEFISALIKHLNWGSTSPSPFISTFANESHARGWAKKFLENPGRDSNMVQIMKINPRQIRSEGNGRMPIIWVKEVVDRMREADFEILPEGRNDRQIKDEYLCLYQVPYGAIVEARTWTLDELRKPNDTRNSRSRTARPPPPFGSEQAGETIHVQMNNIRAFDAWGHGIENAMATRADNSHFVTPGETRVDHDPYRDRVAHNPSRRTVQTTTSTYGYPARGTKADNETATYQPPRLPSPKPIKRSRLKRMLNKLTHRD</sequence>
<feature type="region of interest" description="Disordered" evidence="1">
    <location>
        <begin position="1"/>
        <end position="23"/>
    </location>
</feature>
<comment type="caution">
    <text evidence="3">The sequence shown here is derived from an EMBL/GenBank/DDBJ whole genome shotgun (WGS) entry which is preliminary data.</text>
</comment>
<dbReference type="OrthoDB" id="88561at2759"/>
<dbReference type="GeneID" id="93583822"/>
<protein>
    <recommendedName>
        <fullName evidence="2">DUF7587 domain-containing protein</fullName>
    </recommendedName>
</protein>
<dbReference type="PANTHER" id="PTHR40781:SF1">
    <property type="match status" value="1"/>
</dbReference>
<dbReference type="VEuPathDB" id="FungiDB:DFL_001511"/>
<dbReference type="Proteomes" id="UP000283090">
    <property type="component" value="Unassembled WGS sequence"/>
</dbReference>
<dbReference type="AlphaFoldDB" id="A0A437A7U5"/>
<dbReference type="RefSeq" id="XP_067492813.1">
    <property type="nucleotide sequence ID" value="XM_067630141.1"/>
</dbReference>
<reference evidence="3 4" key="1">
    <citation type="submission" date="2019-01" db="EMBL/GenBank/DDBJ databases">
        <title>Intercellular communication is required for trap formation in the nematode-trapping fungus Duddingtonia flagrans.</title>
        <authorList>
            <person name="Youssar L."/>
            <person name="Wernet V."/>
            <person name="Hensel N."/>
            <person name="Hildebrandt H.-G."/>
            <person name="Fischer R."/>
        </authorList>
    </citation>
    <scope>NUCLEOTIDE SEQUENCE [LARGE SCALE GENOMIC DNA]</scope>
    <source>
        <strain evidence="3 4">CBS H-5679</strain>
    </source>
</reference>
<feature type="region of interest" description="Disordered" evidence="1">
    <location>
        <begin position="278"/>
        <end position="314"/>
    </location>
</feature>
<dbReference type="STRING" id="97331.A0A437A7U5"/>
<organism evidence="3 4">
    <name type="scientific">Arthrobotrys flagrans</name>
    <name type="common">Nematode-trapping fungus</name>
    <name type="synonym">Trichothecium flagrans</name>
    <dbReference type="NCBI Taxonomy" id="97331"/>
    <lineage>
        <taxon>Eukaryota</taxon>
        <taxon>Fungi</taxon>
        <taxon>Dikarya</taxon>
        <taxon>Ascomycota</taxon>
        <taxon>Pezizomycotina</taxon>
        <taxon>Orbiliomycetes</taxon>
        <taxon>Orbiliales</taxon>
        <taxon>Orbiliaceae</taxon>
        <taxon>Arthrobotrys</taxon>
    </lineage>
</organism>
<evidence type="ECO:0000313" key="4">
    <source>
        <dbReference type="Proteomes" id="UP000283090"/>
    </source>
</evidence>
<dbReference type="InterPro" id="IPR056009">
    <property type="entry name" value="DUF7587"/>
</dbReference>
<keyword evidence="4" id="KW-1185">Reference proteome</keyword>
<dbReference type="Gene3D" id="3.90.210.10">
    <property type="entry name" value="Heat-Labile Enterotoxin, subunit A"/>
    <property type="match status" value="1"/>
</dbReference>
<dbReference type="EMBL" id="SAEB01000003">
    <property type="protein sequence ID" value="RVD87269.1"/>
    <property type="molecule type" value="Genomic_DNA"/>
</dbReference>
<evidence type="ECO:0000313" key="3">
    <source>
        <dbReference type="EMBL" id="RVD87269.1"/>
    </source>
</evidence>
<feature type="compositionally biased region" description="Low complexity" evidence="1">
    <location>
        <begin position="8"/>
        <end position="23"/>
    </location>
</feature>